<accession>A0A2Z2MXD2</accession>
<feature type="transmembrane region" description="Helical" evidence="1">
    <location>
        <begin position="205"/>
        <end position="228"/>
    </location>
</feature>
<dbReference type="EMBL" id="CP015106">
    <property type="protein sequence ID" value="ASJ14518.1"/>
    <property type="molecule type" value="Genomic_DNA"/>
</dbReference>
<dbReference type="Pfam" id="PF01901">
    <property type="entry name" value="O_anti_polymase"/>
    <property type="match status" value="1"/>
</dbReference>
<organism evidence="2 3">
    <name type="scientific">Thermococcus radiotolerans</name>
    <dbReference type="NCBI Taxonomy" id="187880"/>
    <lineage>
        <taxon>Archaea</taxon>
        <taxon>Methanobacteriati</taxon>
        <taxon>Methanobacteriota</taxon>
        <taxon>Thermococci</taxon>
        <taxon>Thermococcales</taxon>
        <taxon>Thermococcaceae</taxon>
        <taxon>Thermococcus</taxon>
    </lineage>
</organism>
<dbReference type="KEGG" id="trl:A3L10_04975"/>
<feature type="transmembrane region" description="Helical" evidence="1">
    <location>
        <begin position="277"/>
        <end position="303"/>
    </location>
</feature>
<feature type="transmembrane region" description="Helical" evidence="1">
    <location>
        <begin position="137"/>
        <end position="156"/>
    </location>
</feature>
<evidence type="ECO:0000313" key="3">
    <source>
        <dbReference type="Proteomes" id="UP000250085"/>
    </source>
</evidence>
<dbReference type="InterPro" id="IPR002760">
    <property type="entry name" value="O_anti_polymase"/>
</dbReference>
<keyword evidence="1" id="KW-0812">Transmembrane</keyword>
<dbReference type="GeneID" id="33328177"/>
<gene>
    <name evidence="2" type="ORF">A3L10_04975</name>
</gene>
<feature type="transmembrane region" description="Helical" evidence="1">
    <location>
        <begin position="6"/>
        <end position="24"/>
    </location>
</feature>
<name>A0A2Z2MXD2_9EURY</name>
<evidence type="ECO:0000313" key="2">
    <source>
        <dbReference type="EMBL" id="ASJ14518.1"/>
    </source>
</evidence>
<feature type="transmembrane region" description="Helical" evidence="1">
    <location>
        <begin position="315"/>
        <end position="343"/>
    </location>
</feature>
<feature type="transmembrane region" description="Helical" evidence="1">
    <location>
        <begin position="70"/>
        <end position="97"/>
    </location>
</feature>
<keyword evidence="1" id="KW-1133">Transmembrane helix</keyword>
<feature type="transmembrane region" description="Helical" evidence="1">
    <location>
        <begin position="109"/>
        <end position="131"/>
    </location>
</feature>
<protein>
    <submittedName>
        <fullName evidence="2">Uncharacterized protein</fullName>
    </submittedName>
</protein>
<reference evidence="2 3" key="1">
    <citation type="submission" date="2016-04" db="EMBL/GenBank/DDBJ databases">
        <title>Complete genome sequence of Thermococcus radiotolerans type strain EJ2.</title>
        <authorList>
            <person name="Oger P.M."/>
        </authorList>
    </citation>
    <scope>NUCLEOTIDE SEQUENCE [LARGE SCALE GENOMIC DNA]</scope>
    <source>
        <strain evidence="2 3">EJ2</strain>
    </source>
</reference>
<evidence type="ECO:0000256" key="1">
    <source>
        <dbReference type="SAM" id="Phobius"/>
    </source>
</evidence>
<sequence length="349" mass="39084">MRGLKIFSLAFFSYLALSLYANYFDGELAEVIYSRGLEPSMLLLGTVYAVAFFSVFALGYVSRIKLSPAFLAVLFLVLSFHDFPVVPTLAVLVLIAYRLRINPFRLFPHISLLVALLIPLSLYIVIGVPFFERALRYELVGPLVLAAILAVIGMAYSKVSLRWKTFLVAVYSILFFLGTFRSLVLLVYLAYFLVVYLDYPELRRWLAALSTVPLFLILGMSGGLNAVLVRIGFTFLVFHNLVRLSLPWGFFHGALLFSDNPRHLVASMFGASTNYTYFFFGQPIADFGILGILEAFLLGTFLYNSERSKESFVVVLSLMLYSLDPGVDAFVMLFIAGTLLFLASEPDVT</sequence>
<dbReference type="AlphaFoldDB" id="A0A2Z2MXD2"/>
<dbReference type="Proteomes" id="UP000250085">
    <property type="component" value="Chromosome"/>
</dbReference>
<dbReference type="OrthoDB" id="102256at2157"/>
<proteinExistence type="predicted"/>
<keyword evidence="1" id="KW-0472">Membrane</keyword>
<feature type="transmembrane region" description="Helical" evidence="1">
    <location>
        <begin position="168"/>
        <end position="193"/>
    </location>
</feature>
<dbReference type="RefSeq" id="WP_088866656.1">
    <property type="nucleotide sequence ID" value="NZ_CP015106.1"/>
</dbReference>
<keyword evidence="3" id="KW-1185">Reference proteome</keyword>
<feature type="transmembrane region" description="Helical" evidence="1">
    <location>
        <begin position="36"/>
        <end position="58"/>
    </location>
</feature>